<evidence type="ECO:0000313" key="2">
    <source>
        <dbReference type="Proteomes" id="UP000031408"/>
    </source>
</evidence>
<evidence type="ECO:0000313" key="1">
    <source>
        <dbReference type="EMBL" id="KIC95834.1"/>
    </source>
</evidence>
<dbReference type="OrthoDB" id="669345at2"/>
<dbReference type="RefSeq" id="WP_039137472.1">
    <property type="nucleotide sequence ID" value="NZ_JSVC01000004.1"/>
</dbReference>
<sequence length="271" mass="29675">MAINFLDAETTTLSKGLMKNVSTDGSESTLRGLTDITTSKDISGVELRMLAPLIKANNTPKVWPFPGFARLYALTIVISDVTNQLVGNIDLKGFPRIGDQEHLPINKTIFYYQMGETTGTVAPSQIHVLTTVIKSKQDLRDASKILGDVKNDSDYKSLVGTLKDIAKGATNFSPVTDIIVEVAGIVGKYLGKVEDKALGTVINSYTTLYGDFDKLGINKLTYPTRNVDFNFELIVRDKSAPKAQQADVEERSLPEVSIDEAEKVEVDMQPL</sequence>
<accession>A0A0C1IZA8</accession>
<organism evidence="1 2">
    <name type="scientific">Flavihumibacter solisilvae</name>
    <dbReference type="NCBI Taxonomy" id="1349421"/>
    <lineage>
        <taxon>Bacteria</taxon>
        <taxon>Pseudomonadati</taxon>
        <taxon>Bacteroidota</taxon>
        <taxon>Chitinophagia</taxon>
        <taxon>Chitinophagales</taxon>
        <taxon>Chitinophagaceae</taxon>
        <taxon>Flavihumibacter</taxon>
    </lineage>
</organism>
<name>A0A0C1IZA8_9BACT</name>
<dbReference type="Proteomes" id="UP000031408">
    <property type="component" value="Unassembled WGS sequence"/>
</dbReference>
<dbReference type="STRING" id="1349421.OI18_04160"/>
<protein>
    <submittedName>
        <fullName evidence="1">Uncharacterized protein</fullName>
    </submittedName>
</protein>
<reference evidence="1 2" key="1">
    <citation type="submission" date="2014-11" db="EMBL/GenBank/DDBJ databases">
        <title>Genome sequence of Flavihumibacter solisilvae 3-3.</title>
        <authorList>
            <person name="Zhou G."/>
            <person name="Li M."/>
            <person name="Wang G."/>
        </authorList>
    </citation>
    <scope>NUCLEOTIDE SEQUENCE [LARGE SCALE GENOMIC DNA]</scope>
    <source>
        <strain evidence="1 2">3-3</strain>
    </source>
</reference>
<dbReference type="EMBL" id="JSVC01000004">
    <property type="protein sequence ID" value="KIC95834.1"/>
    <property type="molecule type" value="Genomic_DNA"/>
</dbReference>
<proteinExistence type="predicted"/>
<keyword evidence="2" id="KW-1185">Reference proteome</keyword>
<dbReference type="AlphaFoldDB" id="A0A0C1IZA8"/>
<gene>
    <name evidence="1" type="ORF">OI18_04160</name>
</gene>
<comment type="caution">
    <text evidence="1">The sequence shown here is derived from an EMBL/GenBank/DDBJ whole genome shotgun (WGS) entry which is preliminary data.</text>
</comment>